<protein>
    <submittedName>
        <fullName evidence="1">Uncharacterized protein</fullName>
    </submittedName>
</protein>
<evidence type="ECO:0000313" key="1">
    <source>
        <dbReference type="EMBL" id="KAJ3535317.1"/>
    </source>
</evidence>
<reference evidence="1" key="1">
    <citation type="submission" date="2022-08" db="EMBL/GenBank/DDBJ databases">
        <title>Genome Sequence of Fusarium decemcellulare.</title>
        <authorList>
            <person name="Buettner E."/>
        </authorList>
    </citation>
    <scope>NUCLEOTIDE SEQUENCE</scope>
    <source>
        <strain evidence="1">Babe19</strain>
    </source>
</reference>
<evidence type="ECO:0000313" key="2">
    <source>
        <dbReference type="Proteomes" id="UP001148629"/>
    </source>
</evidence>
<gene>
    <name evidence="1" type="ORF">NM208_g7185</name>
</gene>
<dbReference type="Proteomes" id="UP001148629">
    <property type="component" value="Unassembled WGS sequence"/>
</dbReference>
<dbReference type="EMBL" id="JANRMS010000720">
    <property type="protein sequence ID" value="KAJ3535317.1"/>
    <property type="molecule type" value="Genomic_DNA"/>
</dbReference>
<comment type="caution">
    <text evidence="1">The sequence shown here is derived from an EMBL/GenBank/DDBJ whole genome shotgun (WGS) entry which is preliminary data.</text>
</comment>
<proteinExistence type="predicted"/>
<accession>A0ACC1SA55</accession>
<name>A0ACC1SA55_9HYPO</name>
<keyword evidence="2" id="KW-1185">Reference proteome</keyword>
<sequence>MPPPVTKYAVALFPGFQALDVFGPIDALNVLSKKQPLSLYMLHTSLDPVPTLIGSETGRIGQSVVPTHTYDTAPEDIEVLLVPGGMGTRDEPSIVRVREFVKERYPKLRYLLTVCTGSSIVAQAGILDGKRATSNKRLFSWVKSQGPNVNWVLEARWVVDGNIWTASGISAGIDMAFAFITEQYGKEAADDTAIASEYVRNTDPTVDPFAHLSQGLNHLLQAIVKHGRVFIGALVTAVNNMTGLRPIIGTLGVFGTLYGINRILNNKLFNSRTRTHLWNWDKEIVLITGGSGGMGSHMVNKFAQRNVTVISLDIHPPKHALPTNARFYEVDITSPEEIKEAAEQIRREVGDPTVLINNAGIALGKDILSCTQAPIRHMFNVNILSHFWLVQEFLPAMIKQDHGQVVTMASIASYVTIASNIDYSCTKAGLLAFHEGLVQDLKHRYNTRNIIVSIIHPYWVRTPLIQNLTAHPTFRDPLEEPEHVAAEVVDHVMGCRGGQLFIPGYGALFGGIRAFPMWLQEGIRDRTARVLRDTTF</sequence>
<organism evidence="1 2">
    <name type="scientific">Fusarium decemcellulare</name>
    <dbReference type="NCBI Taxonomy" id="57161"/>
    <lineage>
        <taxon>Eukaryota</taxon>
        <taxon>Fungi</taxon>
        <taxon>Dikarya</taxon>
        <taxon>Ascomycota</taxon>
        <taxon>Pezizomycotina</taxon>
        <taxon>Sordariomycetes</taxon>
        <taxon>Hypocreomycetidae</taxon>
        <taxon>Hypocreales</taxon>
        <taxon>Nectriaceae</taxon>
        <taxon>Fusarium</taxon>
        <taxon>Fusarium decemcellulare species complex</taxon>
    </lineage>
</organism>